<evidence type="ECO:0000313" key="2">
    <source>
        <dbReference type="Proteomes" id="UP000434223"/>
    </source>
</evidence>
<comment type="caution">
    <text evidence="1">The sequence shown here is derived from an EMBL/GenBank/DDBJ whole genome shotgun (WGS) entry which is preliminary data.</text>
</comment>
<name>A0AAW9WQZ2_9FIRM</name>
<proteinExistence type="predicted"/>
<organism evidence="1 2">
    <name type="scientific">Hungatella hathewayi</name>
    <dbReference type="NCBI Taxonomy" id="154046"/>
    <lineage>
        <taxon>Bacteria</taxon>
        <taxon>Bacillati</taxon>
        <taxon>Bacillota</taxon>
        <taxon>Clostridia</taxon>
        <taxon>Lachnospirales</taxon>
        <taxon>Lachnospiraceae</taxon>
        <taxon>Hungatella</taxon>
    </lineage>
</organism>
<accession>A0AAW9WQZ2</accession>
<protein>
    <recommendedName>
        <fullName evidence="3">Phage tail protein</fullName>
    </recommendedName>
</protein>
<dbReference type="RefSeq" id="WP_155561008.1">
    <property type="nucleotide sequence ID" value="NZ_WNME01000040.1"/>
</dbReference>
<sequence>MKLKTNYKDALFDGARKYRITANADGTSGIADETVYTQEGDPFGANDINATNEAVNKLGNHRILKLKAAGWSDSYPFTQTVDAAGITVADDIKVLGVYVPANATLEQVKAWNKAAGYLMCNPDGVADGKITFKAYKKPAVDFQILTEGA</sequence>
<dbReference type="EMBL" id="WNME01000040">
    <property type="protein sequence ID" value="MUB66972.1"/>
    <property type="molecule type" value="Genomic_DNA"/>
</dbReference>
<reference evidence="1 2" key="1">
    <citation type="submission" date="2019-09" db="EMBL/GenBank/DDBJ databases">
        <title>Draft genome sequencing of Hungatella hathewayi 123Y-2.</title>
        <authorList>
            <person name="Lv Q."/>
            <person name="Li S."/>
        </authorList>
    </citation>
    <scope>NUCLEOTIDE SEQUENCE [LARGE SCALE GENOMIC DNA]</scope>
    <source>
        <strain evidence="1 2">123Y-2</strain>
    </source>
</reference>
<dbReference type="AlphaFoldDB" id="A0AAW9WQZ2"/>
<dbReference type="Proteomes" id="UP000434223">
    <property type="component" value="Unassembled WGS sequence"/>
</dbReference>
<evidence type="ECO:0008006" key="3">
    <source>
        <dbReference type="Google" id="ProtNLM"/>
    </source>
</evidence>
<evidence type="ECO:0000313" key="1">
    <source>
        <dbReference type="EMBL" id="MUB66972.1"/>
    </source>
</evidence>
<gene>
    <name evidence="1" type="ORF">GNE07_28550</name>
</gene>